<dbReference type="PROSITE" id="PS50235">
    <property type="entry name" value="USP_3"/>
    <property type="match status" value="1"/>
</dbReference>
<feature type="domain" description="USP" evidence="3">
    <location>
        <begin position="1"/>
        <end position="98"/>
    </location>
</feature>
<dbReference type="Proteomes" id="UP000007875">
    <property type="component" value="Unassembled WGS sequence"/>
</dbReference>
<reference evidence="4" key="3">
    <citation type="submission" date="2025-09" db="UniProtKB">
        <authorList>
            <consortium name="Ensembl"/>
        </authorList>
    </citation>
    <scope>IDENTIFICATION</scope>
</reference>
<sequence>MKRFEITRLPPYLIFYIKRFTKNLFFIEKNPTIVNFPVTNIDLEELIAVDADVPNTCYDLVANIVHDGDPNEGKGSYRVHILHQGSKQMVRTSGPSRV</sequence>
<dbReference type="GO" id="GO:0004843">
    <property type="term" value="F:cysteine-type deubiquitinase activity"/>
    <property type="evidence" value="ECO:0007669"/>
    <property type="project" value="UniProtKB-EC"/>
</dbReference>
<organism evidence="4 5">
    <name type="scientific">Ciona savignyi</name>
    <name type="common">Pacific transparent sea squirt</name>
    <dbReference type="NCBI Taxonomy" id="51511"/>
    <lineage>
        <taxon>Eukaryota</taxon>
        <taxon>Metazoa</taxon>
        <taxon>Chordata</taxon>
        <taxon>Tunicata</taxon>
        <taxon>Ascidiacea</taxon>
        <taxon>Phlebobranchia</taxon>
        <taxon>Cionidae</taxon>
        <taxon>Ciona</taxon>
    </lineage>
</organism>
<reference evidence="5" key="1">
    <citation type="submission" date="2003-08" db="EMBL/GenBank/DDBJ databases">
        <authorList>
            <person name="Birren B."/>
            <person name="Nusbaum C."/>
            <person name="Abebe A."/>
            <person name="Abouelleil A."/>
            <person name="Adekoya E."/>
            <person name="Ait-zahra M."/>
            <person name="Allen N."/>
            <person name="Allen T."/>
            <person name="An P."/>
            <person name="Anderson M."/>
            <person name="Anderson S."/>
            <person name="Arachchi H."/>
            <person name="Armbruster J."/>
            <person name="Bachantsang P."/>
            <person name="Baldwin J."/>
            <person name="Barry A."/>
            <person name="Bayul T."/>
            <person name="Blitshsteyn B."/>
            <person name="Bloom T."/>
            <person name="Blye J."/>
            <person name="Boguslavskiy L."/>
            <person name="Borowsky M."/>
            <person name="Boukhgalter B."/>
            <person name="Brunache A."/>
            <person name="Butler J."/>
            <person name="Calixte N."/>
            <person name="Calvo S."/>
            <person name="Camarata J."/>
            <person name="Campo K."/>
            <person name="Chang J."/>
            <person name="Cheshatsang Y."/>
            <person name="Citroen M."/>
            <person name="Collymore A."/>
            <person name="Considine T."/>
            <person name="Cook A."/>
            <person name="Cooke P."/>
            <person name="Corum B."/>
            <person name="Cuomo C."/>
            <person name="David R."/>
            <person name="Dawoe T."/>
            <person name="Degray S."/>
            <person name="Dodge S."/>
            <person name="Dooley K."/>
            <person name="Dorje P."/>
            <person name="Dorjee K."/>
            <person name="Dorris L."/>
            <person name="Duffey N."/>
            <person name="Dupes A."/>
            <person name="Elkins T."/>
            <person name="Engels R."/>
            <person name="Erickson J."/>
            <person name="Farina A."/>
            <person name="Faro S."/>
            <person name="Ferreira P."/>
            <person name="Fischer H."/>
            <person name="Fitzgerald M."/>
            <person name="Foley K."/>
            <person name="Gage D."/>
            <person name="Galagan J."/>
            <person name="Gearin G."/>
            <person name="Gnerre S."/>
            <person name="Gnirke A."/>
            <person name="Goyette A."/>
            <person name="Graham J."/>
            <person name="Grandbois E."/>
            <person name="Gyaltsen K."/>
            <person name="Hafez N."/>
            <person name="Hagopian D."/>
            <person name="Hagos B."/>
            <person name="Hall J."/>
            <person name="Hatcher B."/>
            <person name="Heller A."/>
            <person name="Higgins H."/>
            <person name="Honan T."/>
            <person name="Horn A."/>
            <person name="Houde N."/>
            <person name="Hughes L."/>
            <person name="Hulme W."/>
            <person name="Husby E."/>
            <person name="Iliev I."/>
            <person name="Jaffe D."/>
            <person name="Jones C."/>
            <person name="Kamal M."/>
            <person name="Kamat A."/>
            <person name="Kamvysselis M."/>
            <person name="Karlsson E."/>
            <person name="Kells C."/>
            <person name="Kieu A."/>
            <person name="Kisner P."/>
            <person name="Kodira C."/>
            <person name="Kulbokas E."/>
            <person name="Labutti K."/>
            <person name="Lama D."/>
            <person name="Landers T."/>
            <person name="Leger J."/>
            <person name="Levine S."/>
            <person name="Lewis D."/>
            <person name="Lewis T."/>
            <person name="Lindblad-toh K."/>
            <person name="Liu X."/>
            <person name="Lokyitsang T."/>
            <person name="Lokyitsang Y."/>
            <person name="Lucien O."/>
            <person name="Lui A."/>
            <person name="Ma L.J."/>
            <person name="Mabbitt R."/>
            <person name="Macdonald J."/>
            <person name="Maclean C."/>
            <person name="Major J."/>
            <person name="Manning J."/>
            <person name="Marabella R."/>
            <person name="Maru K."/>
            <person name="Matthews C."/>
            <person name="Mauceli E."/>
            <person name="Mccarthy M."/>
            <person name="Mcdonough S."/>
            <person name="Mcghee T."/>
            <person name="Meldrim J."/>
            <person name="Meneus L."/>
            <person name="Mesirov J."/>
            <person name="Mihalev A."/>
            <person name="Mihova T."/>
            <person name="Mikkelsen T."/>
            <person name="Mlenga V."/>
            <person name="Moru K."/>
            <person name="Mozes J."/>
            <person name="Mulrain L."/>
            <person name="Munson G."/>
            <person name="Naylor J."/>
            <person name="Newes C."/>
            <person name="Nguyen C."/>
            <person name="Nguyen N."/>
            <person name="Nguyen T."/>
            <person name="Nicol R."/>
            <person name="Nielsen C."/>
            <person name="Nizzari M."/>
            <person name="Norbu C."/>
            <person name="Norbu N."/>
            <person name="O'donnell P."/>
            <person name="Okoawo O."/>
            <person name="O'leary S."/>
            <person name="Omotosho B."/>
            <person name="O'neill K."/>
            <person name="Osman S."/>
            <person name="Parker S."/>
            <person name="Perrin D."/>
            <person name="Phunkhang P."/>
            <person name="Piqani B."/>
            <person name="Purcell S."/>
            <person name="Rachupka T."/>
            <person name="Ramasamy U."/>
            <person name="Rameau R."/>
            <person name="Ray V."/>
            <person name="Raymond C."/>
            <person name="Retta R."/>
            <person name="Richardson S."/>
            <person name="Rise C."/>
            <person name="Rodriguez J."/>
            <person name="Rogers J."/>
            <person name="Rogov P."/>
            <person name="Rutman M."/>
            <person name="Schupbach R."/>
            <person name="Seaman C."/>
            <person name="Settipalli S."/>
            <person name="Sharpe T."/>
            <person name="Sheridan J."/>
            <person name="Sherpa N."/>
            <person name="Shi J."/>
            <person name="Smirnov S."/>
            <person name="Smith C."/>
            <person name="Sougnez C."/>
            <person name="Spencer B."/>
            <person name="Stalker J."/>
            <person name="Stange-thomann N."/>
            <person name="Stavropoulos S."/>
            <person name="Stetson K."/>
            <person name="Stone C."/>
            <person name="Stone S."/>
            <person name="Stubbs M."/>
            <person name="Talamas J."/>
            <person name="Tchuinga P."/>
            <person name="Tenzing P."/>
            <person name="Tesfaye S."/>
            <person name="Theodore J."/>
            <person name="Thoulutsang Y."/>
            <person name="Topham K."/>
            <person name="Towey S."/>
            <person name="Tsamla T."/>
            <person name="Tsomo N."/>
            <person name="Vallee D."/>
            <person name="Vassiliev H."/>
            <person name="Venkataraman V."/>
            <person name="Vinson J."/>
            <person name="Vo A."/>
            <person name="Wade C."/>
            <person name="Wang S."/>
            <person name="Wangchuk T."/>
            <person name="Wangdi T."/>
            <person name="Whittaker C."/>
            <person name="Wilkinson J."/>
            <person name="Wu Y."/>
            <person name="Wyman D."/>
            <person name="Yadav S."/>
            <person name="Yang S."/>
            <person name="Yang X."/>
            <person name="Yeager S."/>
            <person name="Yee E."/>
            <person name="Young G."/>
            <person name="Zainoun J."/>
            <person name="Zembeck L."/>
            <person name="Zimmer A."/>
            <person name="Zody M."/>
            <person name="Lander E."/>
        </authorList>
    </citation>
    <scope>NUCLEOTIDE SEQUENCE [LARGE SCALE GENOMIC DNA]</scope>
</reference>
<dbReference type="HOGENOM" id="CLU_2333028_0_0_1"/>
<dbReference type="InterPro" id="IPR050185">
    <property type="entry name" value="Ub_carboxyl-term_hydrolase"/>
</dbReference>
<keyword evidence="5" id="KW-1185">Reference proteome</keyword>
<comment type="catalytic activity">
    <reaction evidence="1">
        <text>Thiol-dependent hydrolysis of ester, thioester, amide, peptide and isopeptide bonds formed by the C-terminal Gly of ubiquitin (a 76-residue protein attached to proteins as an intracellular targeting signal).</text>
        <dbReference type="EC" id="3.4.19.12"/>
    </reaction>
</comment>
<proteinExistence type="predicted"/>
<dbReference type="Gene3D" id="3.90.70.10">
    <property type="entry name" value="Cysteine proteinases"/>
    <property type="match status" value="1"/>
</dbReference>
<dbReference type="EC" id="3.4.19.12" evidence="2"/>
<dbReference type="Pfam" id="PF00443">
    <property type="entry name" value="UCH"/>
    <property type="match status" value="1"/>
</dbReference>
<dbReference type="InterPro" id="IPR028889">
    <property type="entry name" value="USP"/>
</dbReference>
<accession>H2Z993</accession>
<dbReference type="GO" id="GO:0016579">
    <property type="term" value="P:protein deubiquitination"/>
    <property type="evidence" value="ECO:0007669"/>
    <property type="project" value="InterPro"/>
</dbReference>
<evidence type="ECO:0000256" key="1">
    <source>
        <dbReference type="ARBA" id="ARBA00000707"/>
    </source>
</evidence>
<dbReference type="GeneTree" id="ENSGT00390000007992"/>
<evidence type="ECO:0000259" key="3">
    <source>
        <dbReference type="PROSITE" id="PS50235"/>
    </source>
</evidence>
<evidence type="ECO:0000256" key="2">
    <source>
        <dbReference type="ARBA" id="ARBA00012759"/>
    </source>
</evidence>
<protein>
    <recommendedName>
        <fullName evidence="2">ubiquitinyl hydrolase 1</fullName>
        <ecNumber evidence="2">3.4.19.12</ecNumber>
    </recommendedName>
</protein>
<dbReference type="AlphaFoldDB" id="H2Z993"/>
<dbReference type="InterPro" id="IPR038765">
    <property type="entry name" value="Papain-like_cys_pep_sf"/>
</dbReference>
<dbReference type="Ensembl" id="ENSCSAVT00000014322.1">
    <property type="protein sequence ID" value="ENSCSAVP00000014158.1"/>
    <property type="gene ID" value="ENSCSAVG00000008303.1"/>
</dbReference>
<dbReference type="PANTHER" id="PTHR21646">
    <property type="entry name" value="UBIQUITIN CARBOXYL-TERMINAL HYDROLASE"/>
    <property type="match status" value="1"/>
</dbReference>
<name>H2Z993_CIOSA</name>
<reference evidence="4" key="2">
    <citation type="submission" date="2025-08" db="UniProtKB">
        <authorList>
            <consortium name="Ensembl"/>
        </authorList>
    </citation>
    <scope>IDENTIFICATION</scope>
</reference>
<dbReference type="InterPro" id="IPR001394">
    <property type="entry name" value="Peptidase_C19_UCH"/>
</dbReference>
<dbReference type="SUPFAM" id="SSF54001">
    <property type="entry name" value="Cysteine proteinases"/>
    <property type="match status" value="1"/>
</dbReference>
<dbReference type="PANTHER" id="PTHR21646:SF16">
    <property type="entry name" value="U4_U6.U5 TRI-SNRNP-ASSOCIATED PROTEIN 2"/>
    <property type="match status" value="1"/>
</dbReference>
<evidence type="ECO:0000313" key="5">
    <source>
        <dbReference type="Proteomes" id="UP000007875"/>
    </source>
</evidence>
<evidence type="ECO:0000313" key="4">
    <source>
        <dbReference type="Ensembl" id="ENSCSAVP00000014158.1"/>
    </source>
</evidence>